<dbReference type="AlphaFoldDB" id="A0A915IFC0"/>
<organism evidence="1 2">
    <name type="scientific">Romanomermis culicivorax</name>
    <name type="common">Nematode worm</name>
    <dbReference type="NCBI Taxonomy" id="13658"/>
    <lineage>
        <taxon>Eukaryota</taxon>
        <taxon>Metazoa</taxon>
        <taxon>Ecdysozoa</taxon>
        <taxon>Nematoda</taxon>
        <taxon>Enoplea</taxon>
        <taxon>Dorylaimia</taxon>
        <taxon>Mermithida</taxon>
        <taxon>Mermithoidea</taxon>
        <taxon>Mermithidae</taxon>
        <taxon>Romanomermis</taxon>
    </lineage>
</organism>
<accession>A0A915IFC0</accession>
<evidence type="ECO:0000313" key="2">
    <source>
        <dbReference type="WBParaSite" id="nRc.2.0.1.t12607-RA"/>
    </source>
</evidence>
<name>A0A915IFC0_ROMCU</name>
<evidence type="ECO:0000313" key="1">
    <source>
        <dbReference type="Proteomes" id="UP000887565"/>
    </source>
</evidence>
<protein>
    <submittedName>
        <fullName evidence="2">Uncharacterized protein</fullName>
    </submittedName>
</protein>
<sequence length="129" mass="14458">MRLVETVGEPDIVLLNVACLQDRNVCTCCYCPKHGAYSKSVQTKNEKLCGKLSRESDQQIKIDEKPQTILSLNQTAVDNLIMMLNSLEMDIDSILDKLVKNALKKHVTNVMQSLSSLICVVREADMPFT</sequence>
<dbReference type="WBParaSite" id="nRc.2.0.1.t12607-RA">
    <property type="protein sequence ID" value="nRc.2.0.1.t12607-RA"/>
    <property type="gene ID" value="nRc.2.0.1.g12607"/>
</dbReference>
<dbReference type="Proteomes" id="UP000887565">
    <property type="component" value="Unplaced"/>
</dbReference>
<keyword evidence="1" id="KW-1185">Reference proteome</keyword>
<reference evidence="2" key="1">
    <citation type="submission" date="2022-11" db="UniProtKB">
        <authorList>
            <consortium name="WormBaseParasite"/>
        </authorList>
    </citation>
    <scope>IDENTIFICATION</scope>
</reference>
<proteinExistence type="predicted"/>